<evidence type="ECO:0000313" key="3">
    <source>
        <dbReference type="Proteomes" id="UP001054857"/>
    </source>
</evidence>
<reference evidence="2 3" key="1">
    <citation type="journal article" date="2021" name="Sci. Rep.">
        <title>Genome sequencing of the multicellular alga Astrephomene provides insights into convergent evolution of germ-soma differentiation.</title>
        <authorList>
            <person name="Yamashita S."/>
            <person name="Yamamoto K."/>
            <person name="Matsuzaki R."/>
            <person name="Suzuki S."/>
            <person name="Yamaguchi H."/>
            <person name="Hirooka S."/>
            <person name="Minakuchi Y."/>
            <person name="Miyagishima S."/>
            <person name="Kawachi M."/>
            <person name="Toyoda A."/>
            <person name="Nozaki H."/>
        </authorList>
    </citation>
    <scope>NUCLEOTIDE SEQUENCE [LARGE SCALE GENOMIC DNA]</scope>
    <source>
        <strain evidence="2 3">NIES-4017</strain>
    </source>
</reference>
<comment type="caution">
    <text evidence="2">The sequence shown here is derived from an EMBL/GenBank/DDBJ whole genome shotgun (WGS) entry which is preliminary data.</text>
</comment>
<organism evidence="2 3">
    <name type="scientific">Astrephomene gubernaculifera</name>
    <dbReference type="NCBI Taxonomy" id="47775"/>
    <lineage>
        <taxon>Eukaryota</taxon>
        <taxon>Viridiplantae</taxon>
        <taxon>Chlorophyta</taxon>
        <taxon>core chlorophytes</taxon>
        <taxon>Chlorophyceae</taxon>
        <taxon>CS clade</taxon>
        <taxon>Chlamydomonadales</taxon>
        <taxon>Astrephomenaceae</taxon>
        <taxon>Astrephomene</taxon>
    </lineage>
</organism>
<feature type="compositionally biased region" description="Low complexity" evidence="1">
    <location>
        <begin position="70"/>
        <end position="92"/>
    </location>
</feature>
<evidence type="ECO:0000256" key="1">
    <source>
        <dbReference type="SAM" id="MobiDB-lite"/>
    </source>
</evidence>
<dbReference type="AlphaFoldDB" id="A0AAD3DJG2"/>
<keyword evidence="3" id="KW-1185">Reference proteome</keyword>
<evidence type="ECO:0000313" key="2">
    <source>
        <dbReference type="EMBL" id="GFR41532.1"/>
    </source>
</evidence>
<feature type="region of interest" description="Disordered" evidence="1">
    <location>
        <begin position="68"/>
        <end position="127"/>
    </location>
</feature>
<accession>A0AAD3DJG2</accession>
<dbReference type="EMBL" id="BMAR01000002">
    <property type="protein sequence ID" value="GFR41532.1"/>
    <property type="molecule type" value="Genomic_DNA"/>
</dbReference>
<proteinExistence type="predicted"/>
<name>A0AAD3DJG2_9CHLO</name>
<protein>
    <submittedName>
        <fullName evidence="2">Uncharacterized protein</fullName>
    </submittedName>
</protein>
<gene>
    <name evidence="2" type="ORF">Agub_g2191</name>
</gene>
<sequence>MSFVSAGDTAAGMLVRAMIPSARQAAWGRLSLQLRHCSSSSSSGTGGDAPAKSGTFWSNLQRALFPVGPSKSAARTASEASASSSTPVASASRGTPTTQLRPPSGNPATAAAAAAAREARAQQRRAARGQEDAFAALSKPAEQFSGTLLKAAVLLITVPLGVHMMSHSLMMSLCVRGLESDRPETVVLTLKRVRSVVASDYLADRFEAEDGVGLLLATFHEGSGEAVLREFLAAAQQLLRFRSTREALLMSSLVERLQRAAAAGWLPASLREEAHQLYLEAHAARRMEMEAAAGVAAP</sequence>
<dbReference type="Proteomes" id="UP001054857">
    <property type="component" value="Unassembled WGS sequence"/>
</dbReference>